<dbReference type="GO" id="GO:0007186">
    <property type="term" value="P:G protein-coupled receptor signaling pathway"/>
    <property type="evidence" value="ECO:0007669"/>
    <property type="project" value="InterPro"/>
</dbReference>
<keyword evidence="18" id="KW-1185">Reference proteome</keyword>
<feature type="signal peptide" evidence="14">
    <location>
        <begin position="1"/>
        <end position="21"/>
    </location>
</feature>
<sequence length="634" mass="69601">MGLPAGLILALILQIFSGSTSGTIASSCDSCHDEAKCLKIRERGDSFTSQAYTCVCKDGFVGDGLTCYDAKLCSDSSCCSQGYQWSPDMGCVDTDECSLSESPCTPSQVCRNTPGSFACLEPSTQTVLFHCGRSDCPRGMDCIDYHGSRCVDPCDQYTKLNDEWRSTNNTVINRPRCDRDIRWKGWYRMYLGREKSNEIVNRKVCAALENDCCSYDTDIQVKLCPGNFYVYKLVKPSTCYLAYCAEVKGSAPEVVPTTPEPITEPLTHAPTPETFSSTEAPNQPSQLICGREMLQVGLDVDSLTSSGLNPLSGNLATLNCSQFTVRDNVVWYEVETRAGVCGNTLKTNSTHAIYSNSLFIYPKSNSSFVHPLSVPFTCTFPLDTHSSMDVAVRPFLELKGAITGSGSRATASMSLFHDSSFSEKYPAGLVTLPVGSPLYVGVSVEETDPSFAVVLEDCYATHLSNPHNPEQCPADRRQVSVVESGASLRARFSSLFFLLQHEYRDLYLHCSLSLCDRRTSSCVPPCTHRNYRSVSNSEHLETITVGPILYKVALNFSPPTTVVMSNNNASNNLIIAQRTVKQLRLEASIRRIKVSQAAAELRNFCLQNASRDPLLVGVPSSDNPFRPPKSCSLF</sequence>
<dbReference type="Gene3D" id="2.60.40.3210">
    <property type="entry name" value="Zona pellucida, ZP-N domain"/>
    <property type="match status" value="1"/>
</dbReference>
<dbReference type="InterPro" id="IPR015898">
    <property type="entry name" value="G-protein_gamma-like_dom"/>
</dbReference>
<dbReference type="GO" id="GO:0005834">
    <property type="term" value="C:heterotrimeric G-protein complex"/>
    <property type="evidence" value="ECO:0007669"/>
    <property type="project" value="InterPro"/>
</dbReference>
<comment type="subcellular location">
    <subcellularLocation>
        <location evidence="1 12">Cell membrane</location>
        <topology evidence="1 12">Lipid-anchor</topology>
        <orientation evidence="1 12">Cytoplasmic side</orientation>
    </subcellularLocation>
</comment>
<evidence type="ECO:0000259" key="15">
    <source>
        <dbReference type="PROSITE" id="PS50058"/>
    </source>
</evidence>
<dbReference type="FunFam" id="4.10.260.10:FF:000001">
    <property type="entry name" value="Guanine nucleotide-binding protein subunit gamma"/>
    <property type="match status" value="1"/>
</dbReference>
<gene>
    <name evidence="17" type="ORF">KUDE01_030462</name>
</gene>
<reference evidence="17" key="1">
    <citation type="submission" date="2023-04" db="EMBL/GenBank/DDBJ databases">
        <title>Chromosome-level genome of Chaenocephalus aceratus.</title>
        <authorList>
            <person name="Park H."/>
        </authorList>
    </citation>
    <scope>NUCLEOTIDE SEQUENCE</scope>
    <source>
        <strain evidence="17">DE</strain>
        <tissue evidence="17">Muscle</tissue>
    </source>
</reference>
<feature type="domain" description="G protein gamma" evidence="15">
    <location>
        <begin position="569"/>
        <end position="634"/>
    </location>
</feature>
<proteinExistence type="inferred from homology"/>
<dbReference type="CDD" id="cd00068">
    <property type="entry name" value="GGL"/>
    <property type="match status" value="1"/>
</dbReference>
<dbReference type="InterPro" id="IPR001770">
    <property type="entry name" value="G-protein_gamma"/>
</dbReference>
<dbReference type="InterPro" id="IPR018097">
    <property type="entry name" value="EGF_Ca-bd_CS"/>
</dbReference>
<keyword evidence="7 12" id="KW-0472">Membrane</keyword>
<feature type="compositionally biased region" description="Polar residues" evidence="13">
    <location>
        <begin position="273"/>
        <end position="283"/>
    </location>
</feature>
<dbReference type="InterPro" id="IPR001881">
    <property type="entry name" value="EGF-like_Ca-bd_dom"/>
</dbReference>
<feature type="domain" description="ZP" evidence="16">
    <location>
        <begin position="288"/>
        <end position="533"/>
    </location>
</feature>
<evidence type="ECO:0000256" key="8">
    <source>
        <dbReference type="ARBA" id="ARBA00023157"/>
    </source>
</evidence>
<dbReference type="EMBL" id="JASDAP010000020">
    <property type="protein sequence ID" value="KAK1886747.1"/>
    <property type="molecule type" value="Genomic_DNA"/>
</dbReference>
<evidence type="ECO:0000256" key="11">
    <source>
        <dbReference type="ARBA" id="ARBA00023289"/>
    </source>
</evidence>
<dbReference type="Gene3D" id="2.10.25.10">
    <property type="entry name" value="Laminin"/>
    <property type="match status" value="2"/>
</dbReference>
<dbReference type="InterPro" id="IPR055355">
    <property type="entry name" value="ZP-C"/>
</dbReference>
<dbReference type="InterPro" id="IPR036284">
    <property type="entry name" value="GGL_sf"/>
</dbReference>
<dbReference type="PROSITE" id="PS50058">
    <property type="entry name" value="G_PROTEIN_GAMMA"/>
    <property type="match status" value="1"/>
</dbReference>
<dbReference type="SMART" id="SM00241">
    <property type="entry name" value="ZP"/>
    <property type="match status" value="1"/>
</dbReference>
<keyword evidence="9 12" id="KW-0807">Transducer</keyword>
<evidence type="ECO:0000256" key="9">
    <source>
        <dbReference type="ARBA" id="ARBA00023224"/>
    </source>
</evidence>
<dbReference type="Gene3D" id="2.60.40.4100">
    <property type="entry name" value="Zona pellucida, ZP-C domain"/>
    <property type="match status" value="1"/>
</dbReference>
<dbReference type="SUPFAM" id="SSF57196">
    <property type="entry name" value="EGF/Laminin"/>
    <property type="match status" value="1"/>
</dbReference>
<name>A0AAD9F2V0_DISEL</name>
<evidence type="ECO:0000256" key="1">
    <source>
        <dbReference type="ARBA" id="ARBA00004342"/>
    </source>
</evidence>
<comment type="caution">
    <text evidence="17">The sequence shown here is derived from an EMBL/GenBank/DDBJ whole genome shotgun (WGS) entry which is preliminary data.</text>
</comment>
<keyword evidence="3 12" id="KW-1003">Cell membrane</keyword>
<evidence type="ECO:0000259" key="16">
    <source>
        <dbReference type="PROSITE" id="PS51034"/>
    </source>
</evidence>
<evidence type="ECO:0000256" key="14">
    <source>
        <dbReference type="SAM" id="SignalP"/>
    </source>
</evidence>
<dbReference type="PANTHER" id="PTHR14002:SF1">
    <property type="entry name" value="ENDOGLIN"/>
    <property type="match status" value="1"/>
</dbReference>
<dbReference type="CDD" id="cd00054">
    <property type="entry name" value="EGF_CA"/>
    <property type="match status" value="1"/>
</dbReference>
<dbReference type="InterPro" id="IPR001507">
    <property type="entry name" value="ZP_dom"/>
</dbReference>
<evidence type="ECO:0000256" key="13">
    <source>
        <dbReference type="SAM" id="MobiDB-lite"/>
    </source>
</evidence>
<dbReference type="AlphaFoldDB" id="A0AAD9F2V0"/>
<evidence type="ECO:0000256" key="5">
    <source>
        <dbReference type="ARBA" id="ARBA00022536"/>
    </source>
</evidence>
<dbReference type="PROSITE" id="PS51034">
    <property type="entry name" value="ZP_2"/>
    <property type="match status" value="1"/>
</dbReference>
<dbReference type="SMART" id="SM00179">
    <property type="entry name" value="EGF_CA"/>
    <property type="match status" value="1"/>
</dbReference>
<dbReference type="SMART" id="SM00224">
    <property type="entry name" value="GGL"/>
    <property type="match status" value="1"/>
</dbReference>
<dbReference type="PANTHER" id="PTHR14002">
    <property type="entry name" value="ENDOGLIN/TGF-BETA RECEPTOR TYPE III"/>
    <property type="match status" value="1"/>
</dbReference>
<comment type="similarity">
    <text evidence="2 12">Belongs to the G protein gamma family.</text>
</comment>
<evidence type="ECO:0000313" key="18">
    <source>
        <dbReference type="Proteomes" id="UP001228049"/>
    </source>
</evidence>
<evidence type="ECO:0000256" key="10">
    <source>
        <dbReference type="ARBA" id="ARBA00023288"/>
    </source>
</evidence>
<comment type="function">
    <text evidence="12">Guanine nucleotide-binding proteins (G proteins) are involved as a modulator or transducer in various transmembrane signaling systems. The beta and gamma chains are required for the GTPase activity, for replacement of GDP by GTP, and for G protein-effector interaction.</text>
</comment>
<evidence type="ECO:0000256" key="3">
    <source>
        <dbReference type="ARBA" id="ARBA00022475"/>
    </source>
</evidence>
<evidence type="ECO:0000313" key="17">
    <source>
        <dbReference type="EMBL" id="KAK1886747.1"/>
    </source>
</evidence>
<evidence type="ECO:0000256" key="4">
    <source>
        <dbReference type="ARBA" id="ARBA00022481"/>
    </source>
</evidence>
<evidence type="ECO:0000256" key="12">
    <source>
        <dbReference type="RuleBase" id="RU004973"/>
    </source>
</evidence>
<keyword evidence="11" id="KW-0636">Prenylation</keyword>
<dbReference type="Proteomes" id="UP001228049">
    <property type="component" value="Unassembled WGS sequence"/>
</dbReference>
<dbReference type="PRINTS" id="PR00321">
    <property type="entry name" value="GPROTEING"/>
</dbReference>
<keyword evidence="6 14" id="KW-0732">Signal</keyword>
<feature type="region of interest" description="Disordered" evidence="13">
    <location>
        <begin position="254"/>
        <end position="283"/>
    </location>
</feature>
<organism evidence="17 18">
    <name type="scientific">Dissostichus eleginoides</name>
    <name type="common">Patagonian toothfish</name>
    <name type="synonym">Dissostichus amissus</name>
    <dbReference type="NCBI Taxonomy" id="100907"/>
    <lineage>
        <taxon>Eukaryota</taxon>
        <taxon>Metazoa</taxon>
        <taxon>Chordata</taxon>
        <taxon>Craniata</taxon>
        <taxon>Vertebrata</taxon>
        <taxon>Euteleostomi</taxon>
        <taxon>Actinopterygii</taxon>
        <taxon>Neopterygii</taxon>
        <taxon>Teleostei</taxon>
        <taxon>Neoteleostei</taxon>
        <taxon>Acanthomorphata</taxon>
        <taxon>Eupercaria</taxon>
        <taxon>Perciformes</taxon>
        <taxon>Notothenioidei</taxon>
        <taxon>Nototheniidae</taxon>
        <taxon>Dissostichus</taxon>
    </lineage>
</organism>
<dbReference type="PROSITE" id="PS01187">
    <property type="entry name" value="EGF_CA"/>
    <property type="match status" value="1"/>
</dbReference>
<dbReference type="GO" id="GO:0005509">
    <property type="term" value="F:calcium ion binding"/>
    <property type="evidence" value="ECO:0007669"/>
    <property type="project" value="InterPro"/>
</dbReference>
<evidence type="ECO:0000256" key="6">
    <source>
        <dbReference type="ARBA" id="ARBA00022729"/>
    </source>
</evidence>
<comment type="subunit">
    <text evidence="12">G proteins are composed of 3 units; alpha, beta and gamma.</text>
</comment>
<accession>A0AAD9F2V0</accession>
<dbReference type="GO" id="GO:0031681">
    <property type="term" value="F:G-protein beta-subunit binding"/>
    <property type="evidence" value="ECO:0007669"/>
    <property type="project" value="InterPro"/>
</dbReference>
<evidence type="ECO:0000256" key="7">
    <source>
        <dbReference type="ARBA" id="ARBA00023136"/>
    </source>
</evidence>
<dbReference type="SUPFAM" id="SSF48670">
    <property type="entry name" value="Transducin (heterotrimeric G protein), gamma chain"/>
    <property type="match status" value="1"/>
</dbReference>
<dbReference type="SMART" id="SM01224">
    <property type="entry name" value="G_gamma"/>
    <property type="match status" value="1"/>
</dbReference>
<dbReference type="Pfam" id="PF23283">
    <property type="entry name" value="D8C_UMOD"/>
    <property type="match status" value="1"/>
</dbReference>
<keyword evidence="4" id="KW-0488">Methylation</keyword>
<feature type="chain" id="PRO_5041929943" description="Guanine nucleotide-binding protein subunit gamma" evidence="14">
    <location>
        <begin position="22"/>
        <end position="634"/>
    </location>
</feature>
<keyword evidence="10 12" id="KW-0449">Lipoprotein</keyword>
<dbReference type="InterPro" id="IPR057774">
    <property type="entry name" value="D8C_UMOD/GP2/OIT3-like"/>
</dbReference>
<keyword evidence="5" id="KW-0245">EGF-like domain</keyword>
<dbReference type="InterPro" id="IPR042235">
    <property type="entry name" value="ZP-C_dom"/>
</dbReference>
<dbReference type="Pfam" id="PF00100">
    <property type="entry name" value="Zona_pellucida"/>
    <property type="match status" value="1"/>
</dbReference>
<keyword evidence="8" id="KW-1015">Disulfide bond</keyword>
<dbReference type="Gene3D" id="4.10.260.10">
    <property type="entry name" value="Transducin (heterotrimeric G protein), gamma chain"/>
    <property type="match status" value="1"/>
</dbReference>
<dbReference type="GO" id="GO:0032502">
    <property type="term" value="P:developmental process"/>
    <property type="evidence" value="ECO:0007669"/>
    <property type="project" value="UniProtKB-ARBA"/>
</dbReference>
<evidence type="ECO:0000256" key="2">
    <source>
        <dbReference type="ARBA" id="ARBA00007431"/>
    </source>
</evidence>
<dbReference type="Pfam" id="PF00631">
    <property type="entry name" value="G-gamma"/>
    <property type="match status" value="1"/>
</dbReference>
<protein>
    <recommendedName>
        <fullName evidence="12">Guanine nucleotide-binding protein subunit gamma</fullName>
    </recommendedName>
</protein>
<feature type="compositionally biased region" description="Low complexity" evidence="13">
    <location>
        <begin position="254"/>
        <end position="265"/>
    </location>
</feature>